<feature type="compositionally biased region" description="Basic and acidic residues" evidence="1">
    <location>
        <begin position="796"/>
        <end position="807"/>
    </location>
</feature>
<feature type="compositionally biased region" description="Low complexity" evidence="1">
    <location>
        <begin position="226"/>
        <end position="235"/>
    </location>
</feature>
<proteinExistence type="predicted"/>
<feature type="compositionally biased region" description="Acidic residues" evidence="1">
    <location>
        <begin position="161"/>
        <end position="171"/>
    </location>
</feature>
<feature type="region of interest" description="Disordered" evidence="1">
    <location>
        <begin position="203"/>
        <end position="293"/>
    </location>
</feature>
<feature type="region of interest" description="Disordered" evidence="1">
    <location>
        <begin position="387"/>
        <end position="444"/>
    </location>
</feature>
<feature type="compositionally biased region" description="Basic and acidic residues" evidence="1">
    <location>
        <begin position="260"/>
        <end position="270"/>
    </location>
</feature>
<accession>A0A8R1E2P3</accession>
<sequence>MKIDRDTIHIAFTCRGDIVEPDATMQAVADYQAKHGLCDDDGHFMMDVEFVDLDELADKVVSEQKQEDMVEEDADWEVIADVVEDLVLRVSGIQKLHMLINGEDVVMEVPNELTSVIKDIRSGMHYATQDRLKEVQVGSEDEEDDDDEPMAELVAENQELPIEDDDDDDEMPDLRGESQYVEPTEEEVRQWAENRKWAEEFTSGAVSSVGRDSESSENSEAPRLNVAVESSVPSVVEKEASKPSTLDKPGPPPVSAVEPQGKKDPSHRIESPGPSREPPKTRKRGPRAPKATSVTTFHDLTPANSQPRFETTFSKETKVRVLASELKRPVDQVAKMSTEQIDKCFNQLAANHFAKHQQQLQLQHGPHMMFPSGPPWMYPAHFGPHKMPNFMQPSHPKKVQEKTSPEQKASKDSQRKHSSQNEDKKTLIPHHPLGKPIRLPPGDPEGFLNRLVPVNFMGGGSPMVPPMMFPPGFNPYLMPIMHQKDPAMFEAMQQRFNKQSSTAQPGPSSSAPATVPSAFCFEPFGKKGDRTRFLSVASPSWPKDRQCTWRYGPSKRDKPIDVCNTISAIYEFIQLCQFHDADPSRFLDYYYLADKQPKLGDKMSVIEFNFHATRRRCDELGVKIPMLDQRKQFDLYMLKISRDETDNAKFVQLYNLMEWPLPPNGKFPKMRKTAPTADQEKSKEKTSEEVIQKILSGEIALDKLVDKRSQKKITHPMRPEEADILARAIATVAEDTKEENGSEQRLAQNKNSKSKAAKRPTTISNLGDLISLKKRRSDTLGTLMLAQSVSLTGKRPHQESDKAEVAAKRKSPVPSKIEIGEPVPEEPIKKEVEEPVLIAAGSSTSSSSEPSQDEQKASKLSEVPESLETEDMPILEQASLSSTPQNKETTKTKTATPTPTPTPSENIESPPKLQKEPIPSSSTSTEPEKQDEPGILELNTVLNSNEQSSAEPQTTAEAQLLAQITDEIRDYPKQESIKNRTSPETSPEDDAPCQLRIDISDDETGDVEDQKPSTTAPPAPEEHHDTSCSPSPPPNAEFLQSLAPAIRRSVSASPSGFFEEENSQTSSEGTSTSFNVTDVKVASEEAQKDDETDPTTSSEAPITDTVNISPADSVIS</sequence>
<organism evidence="2 3">
    <name type="scientific">Caenorhabditis japonica</name>
    <dbReference type="NCBI Taxonomy" id="281687"/>
    <lineage>
        <taxon>Eukaryota</taxon>
        <taxon>Metazoa</taxon>
        <taxon>Ecdysozoa</taxon>
        <taxon>Nematoda</taxon>
        <taxon>Chromadorea</taxon>
        <taxon>Rhabditida</taxon>
        <taxon>Rhabditina</taxon>
        <taxon>Rhabditomorpha</taxon>
        <taxon>Rhabditoidea</taxon>
        <taxon>Rhabditidae</taxon>
        <taxon>Peloderinae</taxon>
        <taxon>Caenorhabditis</taxon>
    </lineage>
</organism>
<feature type="region of interest" description="Disordered" evidence="1">
    <location>
        <begin position="790"/>
        <end position="1116"/>
    </location>
</feature>
<feature type="compositionally biased region" description="Polar residues" evidence="1">
    <location>
        <begin position="940"/>
        <end position="957"/>
    </location>
</feature>
<evidence type="ECO:0000313" key="2">
    <source>
        <dbReference type="EnsemblMetazoa" id="CJA18380.1"/>
    </source>
</evidence>
<evidence type="ECO:0000256" key="1">
    <source>
        <dbReference type="SAM" id="MobiDB-lite"/>
    </source>
</evidence>
<feature type="region of interest" description="Disordered" evidence="1">
    <location>
        <begin position="156"/>
        <end position="189"/>
    </location>
</feature>
<feature type="region of interest" description="Disordered" evidence="1">
    <location>
        <begin position="665"/>
        <end position="688"/>
    </location>
</feature>
<feature type="compositionally biased region" description="Polar residues" evidence="1">
    <location>
        <begin position="878"/>
        <end position="887"/>
    </location>
</feature>
<feature type="compositionally biased region" description="Polar residues" evidence="1">
    <location>
        <begin position="1063"/>
        <end position="1076"/>
    </location>
</feature>
<evidence type="ECO:0000313" key="3">
    <source>
        <dbReference type="Proteomes" id="UP000005237"/>
    </source>
</evidence>
<feature type="compositionally biased region" description="Basic and acidic residues" evidence="1">
    <location>
        <begin position="966"/>
        <end position="978"/>
    </location>
</feature>
<keyword evidence="3" id="KW-1185">Reference proteome</keyword>
<dbReference type="AlphaFoldDB" id="A0A8R1E2P3"/>
<reference evidence="3" key="1">
    <citation type="submission" date="2010-08" db="EMBL/GenBank/DDBJ databases">
        <authorList>
            <consortium name="Caenorhabditis japonica Sequencing Consortium"/>
            <person name="Wilson R.K."/>
        </authorList>
    </citation>
    <scope>NUCLEOTIDE SEQUENCE [LARGE SCALE GENOMIC DNA]</scope>
    <source>
        <strain evidence="3">DF5081</strain>
    </source>
</reference>
<reference evidence="2" key="2">
    <citation type="submission" date="2022-06" db="UniProtKB">
        <authorList>
            <consortium name="EnsemblMetazoa"/>
        </authorList>
    </citation>
    <scope>IDENTIFICATION</scope>
    <source>
        <strain evidence="2">DF5081</strain>
    </source>
</reference>
<name>A0A8R1E2P3_CAEJA</name>
<dbReference type="Proteomes" id="UP000005237">
    <property type="component" value="Unassembled WGS sequence"/>
</dbReference>
<dbReference type="EnsemblMetazoa" id="CJA18380.1">
    <property type="protein sequence ID" value="CJA18380.1"/>
    <property type="gene ID" value="WBGene00137583"/>
</dbReference>
<protein>
    <submittedName>
        <fullName evidence="2">Uncharacterized protein</fullName>
    </submittedName>
</protein>
<feature type="compositionally biased region" description="Polar residues" evidence="1">
    <location>
        <begin position="1094"/>
        <end position="1116"/>
    </location>
</feature>
<feature type="compositionally biased region" description="Basic and acidic residues" evidence="1">
    <location>
        <begin position="678"/>
        <end position="688"/>
    </location>
</feature>
<feature type="region of interest" description="Disordered" evidence="1">
    <location>
        <begin position="735"/>
        <end position="760"/>
    </location>
</feature>
<feature type="compositionally biased region" description="Basic and acidic residues" evidence="1">
    <location>
        <begin position="398"/>
        <end position="426"/>
    </location>
</feature>